<dbReference type="AlphaFoldDB" id="A0AAV3QPY2"/>
<dbReference type="GO" id="GO:0016705">
    <property type="term" value="F:oxidoreductase activity, acting on paired donors, with incorporation or reduction of molecular oxygen"/>
    <property type="evidence" value="ECO:0007669"/>
    <property type="project" value="InterPro"/>
</dbReference>
<keyword evidence="8" id="KW-0560">Oxidoreductase</keyword>
<evidence type="ECO:0000256" key="3">
    <source>
        <dbReference type="ARBA" id="ARBA00010617"/>
    </source>
</evidence>
<dbReference type="InterPro" id="IPR036396">
    <property type="entry name" value="Cyt_P450_sf"/>
</dbReference>
<dbReference type="Proteomes" id="UP001454036">
    <property type="component" value="Unassembled WGS sequence"/>
</dbReference>
<accession>A0AAV3QPY2</accession>
<dbReference type="InterPro" id="IPR001128">
    <property type="entry name" value="Cyt_P450"/>
</dbReference>
<keyword evidence="7" id="KW-1133">Transmembrane helix</keyword>
<evidence type="ECO:0000256" key="4">
    <source>
        <dbReference type="ARBA" id="ARBA00022617"/>
    </source>
</evidence>
<evidence type="ECO:0000256" key="8">
    <source>
        <dbReference type="ARBA" id="ARBA00023002"/>
    </source>
</evidence>
<proteinExistence type="inferred from homology"/>
<keyword evidence="10" id="KW-0503">Monooxygenase</keyword>
<name>A0AAV3QPY2_LITER</name>
<organism evidence="13 14">
    <name type="scientific">Lithospermum erythrorhizon</name>
    <name type="common">Purple gromwell</name>
    <name type="synonym">Lithospermum officinale var. erythrorhizon</name>
    <dbReference type="NCBI Taxonomy" id="34254"/>
    <lineage>
        <taxon>Eukaryota</taxon>
        <taxon>Viridiplantae</taxon>
        <taxon>Streptophyta</taxon>
        <taxon>Embryophyta</taxon>
        <taxon>Tracheophyta</taxon>
        <taxon>Spermatophyta</taxon>
        <taxon>Magnoliopsida</taxon>
        <taxon>eudicotyledons</taxon>
        <taxon>Gunneridae</taxon>
        <taxon>Pentapetalae</taxon>
        <taxon>asterids</taxon>
        <taxon>lamiids</taxon>
        <taxon>Boraginales</taxon>
        <taxon>Boraginaceae</taxon>
        <taxon>Boraginoideae</taxon>
        <taxon>Lithospermeae</taxon>
        <taxon>Lithospermum</taxon>
    </lineage>
</organism>
<keyword evidence="12" id="KW-0732">Signal</keyword>
<gene>
    <name evidence="13" type="ORF">LIER_21102</name>
</gene>
<evidence type="ECO:0000256" key="1">
    <source>
        <dbReference type="ARBA" id="ARBA00001971"/>
    </source>
</evidence>
<dbReference type="Pfam" id="PF00067">
    <property type="entry name" value="p450"/>
    <property type="match status" value="2"/>
</dbReference>
<comment type="caution">
    <text evidence="13">The sequence shown here is derived from an EMBL/GenBank/DDBJ whole genome shotgun (WGS) entry which is preliminary data.</text>
</comment>
<evidence type="ECO:0000256" key="12">
    <source>
        <dbReference type="SAM" id="SignalP"/>
    </source>
</evidence>
<dbReference type="GO" id="GO:0005506">
    <property type="term" value="F:iron ion binding"/>
    <property type="evidence" value="ECO:0007669"/>
    <property type="project" value="InterPro"/>
</dbReference>
<feature type="chain" id="PRO_5043999689" evidence="12">
    <location>
        <begin position="25"/>
        <end position="234"/>
    </location>
</feature>
<evidence type="ECO:0000256" key="11">
    <source>
        <dbReference type="ARBA" id="ARBA00023136"/>
    </source>
</evidence>
<dbReference type="PANTHER" id="PTHR47955:SF22">
    <property type="entry name" value="CYTOCHROME P450 83B1-LIKE"/>
    <property type="match status" value="1"/>
</dbReference>
<dbReference type="GO" id="GO:0004497">
    <property type="term" value="F:monooxygenase activity"/>
    <property type="evidence" value="ECO:0007669"/>
    <property type="project" value="UniProtKB-KW"/>
</dbReference>
<keyword evidence="11" id="KW-0472">Membrane</keyword>
<sequence length="234" mass="26963">MTPHFILLCFIPLLVLIFFKNSKLRRKTLDPPGPPGLPLLGNLHQFDANNTHLYVWELSQKYGPIMSLKLGSVPTLVISSAKMAKEVMKTYYDNIFASRPKHLALQKLSYYEFATLAPIREDEVARLAKKISEFASLGKVVDFRKTMMFVSSSFICRVAFGKRYEEGGLESRRFDKILSETQNLMGGFFLSDYIPSLGWVDKIFGMISRLEKNFKELDSFYEELIQEHLNKQNK</sequence>
<dbReference type="SUPFAM" id="SSF48264">
    <property type="entry name" value="Cytochrome P450"/>
    <property type="match status" value="1"/>
</dbReference>
<evidence type="ECO:0000256" key="7">
    <source>
        <dbReference type="ARBA" id="ARBA00022989"/>
    </source>
</evidence>
<dbReference type="Gene3D" id="1.10.630.10">
    <property type="entry name" value="Cytochrome P450"/>
    <property type="match status" value="1"/>
</dbReference>
<protein>
    <submittedName>
        <fullName evidence="13">Oxygenase</fullName>
    </submittedName>
</protein>
<dbReference type="PANTHER" id="PTHR47955">
    <property type="entry name" value="CYTOCHROME P450 FAMILY 71 PROTEIN"/>
    <property type="match status" value="1"/>
</dbReference>
<comment type="similarity">
    <text evidence="3">Belongs to the cytochrome P450 family.</text>
</comment>
<keyword evidence="9" id="KW-0408">Iron</keyword>
<evidence type="ECO:0000313" key="13">
    <source>
        <dbReference type="EMBL" id="GAA0165789.1"/>
    </source>
</evidence>
<comment type="subcellular location">
    <subcellularLocation>
        <location evidence="2">Membrane</location>
        <topology evidence="2">Single-pass membrane protein</topology>
    </subcellularLocation>
</comment>
<dbReference type="GO" id="GO:0016020">
    <property type="term" value="C:membrane"/>
    <property type="evidence" value="ECO:0007669"/>
    <property type="project" value="UniProtKB-SubCell"/>
</dbReference>
<keyword evidence="14" id="KW-1185">Reference proteome</keyword>
<feature type="signal peptide" evidence="12">
    <location>
        <begin position="1"/>
        <end position="24"/>
    </location>
</feature>
<evidence type="ECO:0000256" key="9">
    <source>
        <dbReference type="ARBA" id="ARBA00023004"/>
    </source>
</evidence>
<evidence type="ECO:0000256" key="2">
    <source>
        <dbReference type="ARBA" id="ARBA00004167"/>
    </source>
</evidence>
<dbReference type="GO" id="GO:0020037">
    <property type="term" value="F:heme binding"/>
    <property type="evidence" value="ECO:0007669"/>
    <property type="project" value="InterPro"/>
</dbReference>
<evidence type="ECO:0000256" key="6">
    <source>
        <dbReference type="ARBA" id="ARBA00022723"/>
    </source>
</evidence>
<dbReference type="EMBL" id="BAABME010005495">
    <property type="protein sequence ID" value="GAA0165789.1"/>
    <property type="molecule type" value="Genomic_DNA"/>
</dbReference>
<evidence type="ECO:0000256" key="10">
    <source>
        <dbReference type="ARBA" id="ARBA00023033"/>
    </source>
</evidence>
<keyword evidence="4" id="KW-0349">Heme</keyword>
<comment type="cofactor">
    <cofactor evidence="1">
        <name>heme</name>
        <dbReference type="ChEBI" id="CHEBI:30413"/>
    </cofactor>
</comment>
<reference evidence="13 14" key="1">
    <citation type="submission" date="2024-01" db="EMBL/GenBank/DDBJ databases">
        <title>The complete chloroplast genome sequence of Lithospermum erythrorhizon: insights into the phylogenetic relationship among Boraginaceae species and the maternal lineages of purple gromwells.</title>
        <authorList>
            <person name="Okada T."/>
            <person name="Watanabe K."/>
        </authorList>
    </citation>
    <scope>NUCLEOTIDE SEQUENCE [LARGE SCALE GENOMIC DNA]</scope>
</reference>
<evidence type="ECO:0000313" key="14">
    <source>
        <dbReference type="Proteomes" id="UP001454036"/>
    </source>
</evidence>
<evidence type="ECO:0000256" key="5">
    <source>
        <dbReference type="ARBA" id="ARBA00022692"/>
    </source>
</evidence>
<keyword evidence="5" id="KW-0812">Transmembrane</keyword>
<keyword evidence="6" id="KW-0479">Metal-binding</keyword>